<name>A0ABU5GSW9_9GAMM</name>
<keyword evidence="3" id="KW-1185">Reference proteome</keyword>
<dbReference type="RefSeq" id="WP_321553541.1">
    <property type="nucleotide sequence ID" value="NZ_JAXIVU010000008.1"/>
</dbReference>
<feature type="signal peptide" evidence="1">
    <location>
        <begin position="1"/>
        <end position="23"/>
    </location>
</feature>
<feature type="chain" id="PRO_5045529701" evidence="1">
    <location>
        <begin position="24"/>
        <end position="99"/>
    </location>
</feature>
<proteinExistence type="predicted"/>
<dbReference type="InterPro" id="IPR021357">
    <property type="entry name" value="DUF2782"/>
</dbReference>
<evidence type="ECO:0000313" key="2">
    <source>
        <dbReference type="EMBL" id="MDY7219450.1"/>
    </source>
</evidence>
<dbReference type="Pfam" id="PF11191">
    <property type="entry name" value="DUF2782"/>
    <property type="match status" value="1"/>
</dbReference>
<sequence length="99" mass="11175">MRKTLKRLTLAGLLISCPLLAVANEPIDVPLDAEPDVTIVQKGDRLVEEYRVNGFLYAVKVTPKKGKPYFLVRADGSDGNFVRADKPEMRIPSWEIFSW</sequence>
<dbReference type="EMBL" id="JAXIVU010000008">
    <property type="protein sequence ID" value="MDY7219450.1"/>
    <property type="molecule type" value="Genomic_DNA"/>
</dbReference>
<organism evidence="2 3">
    <name type="scientific">Denitrificimonas halotolerans</name>
    <dbReference type="NCBI Taxonomy" id="3098930"/>
    <lineage>
        <taxon>Bacteria</taxon>
        <taxon>Pseudomonadati</taxon>
        <taxon>Pseudomonadota</taxon>
        <taxon>Gammaproteobacteria</taxon>
        <taxon>Pseudomonadales</taxon>
        <taxon>Pseudomonadaceae</taxon>
        <taxon>Denitrificimonas</taxon>
    </lineage>
</organism>
<dbReference type="Gene3D" id="2.20.130.30">
    <property type="entry name" value="Protein of unknown function DUF2782"/>
    <property type="match status" value="1"/>
</dbReference>
<evidence type="ECO:0000313" key="3">
    <source>
        <dbReference type="Proteomes" id="UP001294570"/>
    </source>
</evidence>
<reference evidence="2 3" key="1">
    <citation type="submission" date="2023-12" db="EMBL/GenBank/DDBJ databases">
        <title>Denitrificimonas halotolerans sp. nov.,a novel species isolated from landfill leachate.</title>
        <authorList>
            <person name="Wang S."/>
        </authorList>
    </citation>
    <scope>NUCLEOTIDE SEQUENCE [LARGE SCALE GENOMIC DNA]</scope>
    <source>
        <strain evidence="2 3">JX-1</strain>
    </source>
</reference>
<comment type="caution">
    <text evidence="2">The sequence shown here is derived from an EMBL/GenBank/DDBJ whole genome shotgun (WGS) entry which is preliminary data.</text>
</comment>
<dbReference type="Proteomes" id="UP001294570">
    <property type="component" value="Unassembled WGS sequence"/>
</dbReference>
<protein>
    <submittedName>
        <fullName evidence="2">DUF2782 domain-containing protein</fullName>
    </submittedName>
</protein>
<evidence type="ECO:0000256" key="1">
    <source>
        <dbReference type="SAM" id="SignalP"/>
    </source>
</evidence>
<gene>
    <name evidence="2" type="ORF">TOI97_07700</name>
</gene>
<accession>A0ABU5GSW9</accession>
<keyword evidence="1" id="KW-0732">Signal</keyword>